<dbReference type="Gene3D" id="3.30.710.10">
    <property type="entry name" value="Potassium Channel Kv1.1, Chain A"/>
    <property type="match status" value="1"/>
</dbReference>
<dbReference type="Pfam" id="PF03931">
    <property type="entry name" value="Skp1_POZ"/>
    <property type="match status" value="1"/>
</dbReference>
<dbReference type="STRING" id="1296120.A0A1B9H0X0"/>
<dbReference type="GO" id="GO:0003746">
    <property type="term" value="F:translation elongation factor activity"/>
    <property type="evidence" value="ECO:0007669"/>
    <property type="project" value="UniProtKB-KW"/>
</dbReference>
<dbReference type="InterPro" id="IPR011333">
    <property type="entry name" value="SKP1/BTB/POZ_sf"/>
</dbReference>
<accession>A0A1B9H0X0</accession>
<evidence type="ECO:0000256" key="4">
    <source>
        <dbReference type="ARBA" id="ARBA00023242"/>
    </source>
</evidence>
<dbReference type="AlphaFoldDB" id="A0A1B9H0X0"/>
<evidence type="ECO:0000256" key="1">
    <source>
        <dbReference type="ARBA" id="ARBA00004123"/>
    </source>
</evidence>
<dbReference type="GO" id="GO:0006511">
    <property type="term" value="P:ubiquitin-dependent protein catabolic process"/>
    <property type="evidence" value="ECO:0007669"/>
    <property type="project" value="InterPro"/>
</dbReference>
<dbReference type="InterPro" id="IPR016073">
    <property type="entry name" value="Skp1_comp_POZ"/>
</dbReference>
<keyword evidence="6" id="KW-0648">Protein biosynthesis</keyword>
<evidence type="ECO:0000259" key="5">
    <source>
        <dbReference type="Pfam" id="PF03931"/>
    </source>
</evidence>
<gene>
    <name evidence="6" type="ORF">I316_01495</name>
</gene>
<evidence type="ECO:0000313" key="7">
    <source>
        <dbReference type="Proteomes" id="UP000092666"/>
    </source>
</evidence>
<reference evidence="6 7" key="1">
    <citation type="submission" date="2013-07" db="EMBL/GenBank/DDBJ databases">
        <title>The Genome Sequence of Cryptococcus heveanensis BCC8398.</title>
        <authorList>
            <consortium name="The Broad Institute Genome Sequencing Platform"/>
            <person name="Cuomo C."/>
            <person name="Litvintseva A."/>
            <person name="Chen Y."/>
            <person name="Heitman J."/>
            <person name="Sun S."/>
            <person name="Springer D."/>
            <person name="Dromer F."/>
            <person name="Young S.K."/>
            <person name="Zeng Q."/>
            <person name="Gargeya S."/>
            <person name="Fitzgerald M."/>
            <person name="Abouelleil A."/>
            <person name="Alvarado L."/>
            <person name="Berlin A.M."/>
            <person name="Chapman S.B."/>
            <person name="Dewar J."/>
            <person name="Goldberg J."/>
            <person name="Griggs A."/>
            <person name="Gujja S."/>
            <person name="Hansen M."/>
            <person name="Howarth C."/>
            <person name="Imamovic A."/>
            <person name="Larimer J."/>
            <person name="McCowan C."/>
            <person name="Murphy C."/>
            <person name="Pearson M."/>
            <person name="Priest M."/>
            <person name="Roberts A."/>
            <person name="Saif S."/>
            <person name="Shea T."/>
            <person name="Sykes S."/>
            <person name="Wortman J."/>
            <person name="Nusbaum C."/>
            <person name="Birren B."/>
        </authorList>
    </citation>
    <scope>NUCLEOTIDE SEQUENCE [LARGE SCALE GENOMIC DNA]</scope>
    <source>
        <strain evidence="6 7">BCC8398</strain>
    </source>
</reference>
<dbReference type="InterPro" id="IPR001232">
    <property type="entry name" value="SKP1-like"/>
</dbReference>
<dbReference type="EMBL" id="KI669494">
    <property type="protein sequence ID" value="OCF36897.1"/>
    <property type="molecule type" value="Genomic_DNA"/>
</dbReference>
<dbReference type="Proteomes" id="UP000092666">
    <property type="component" value="Unassembled WGS sequence"/>
</dbReference>
<dbReference type="SUPFAM" id="SSF54695">
    <property type="entry name" value="POZ domain"/>
    <property type="match status" value="1"/>
</dbReference>
<proteinExistence type="inferred from homology"/>
<organism evidence="6 7">
    <name type="scientific">Kwoniella heveanensis BCC8398</name>
    <dbReference type="NCBI Taxonomy" id="1296120"/>
    <lineage>
        <taxon>Eukaryota</taxon>
        <taxon>Fungi</taxon>
        <taxon>Dikarya</taxon>
        <taxon>Basidiomycota</taxon>
        <taxon>Agaricomycotina</taxon>
        <taxon>Tremellomycetes</taxon>
        <taxon>Tremellales</taxon>
        <taxon>Cryptococcaceae</taxon>
        <taxon>Kwoniella</taxon>
    </lineage>
</organism>
<dbReference type="OrthoDB" id="249087at2759"/>
<dbReference type="FunFam" id="3.30.710.10:FF:000035">
    <property type="entry name" value="Elongin C transcription elongation factor"/>
    <property type="match status" value="1"/>
</dbReference>
<sequence>MAPPQAGEEYVVLESIDGYTFVVPHAVACESGTLRSMLDEDAAFEESKNKYCKIQQRGVILLKVIEYLAYKHQYKEFNAEDIKEDFSDRIDPYIALELLTAADFLEA</sequence>
<comment type="similarity">
    <text evidence="2">Belongs to the SKP1 family.</text>
</comment>
<evidence type="ECO:0000256" key="2">
    <source>
        <dbReference type="ARBA" id="ARBA00009993"/>
    </source>
</evidence>
<dbReference type="SMART" id="SM00512">
    <property type="entry name" value="Skp1"/>
    <property type="match status" value="1"/>
</dbReference>
<comment type="subcellular location">
    <subcellularLocation>
        <location evidence="1">Nucleus</location>
    </subcellularLocation>
</comment>
<keyword evidence="6" id="KW-0251">Elongation factor</keyword>
<name>A0A1B9H0X0_9TREE</name>
<feature type="domain" description="SKP1 component POZ" evidence="5">
    <location>
        <begin position="10"/>
        <end position="73"/>
    </location>
</feature>
<reference evidence="7" key="2">
    <citation type="submission" date="2013-12" db="EMBL/GenBank/DDBJ databases">
        <title>Evolution of pathogenesis and genome organization in the Tremellales.</title>
        <authorList>
            <person name="Cuomo C."/>
            <person name="Litvintseva A."/>
            <person name="Heitman J."/>
            <person name="Chen Y."/>
            <person name="Sun S."/>
            <person name="Springer D."/>
            <person name="Dromer F."/>
            <person name="Young S."/>
            <person name="Zeng Q."/>
            <person name="Chapman S."/>
            <person name="Gujja S."/>
            <person name="Saif S."/>
            <person name="Birren B."/>
        </authorList>
    </citation>
    <scope>NUCLEOTIDE SEQUENCE [LARGE SCALE GENOMIC DNA]</scope>
    <source>
        <strain evidence="7">BCC8398</strain>
    </source>
</reference>
<dbReference type="GO" id="GO:0005634">
    <property type="term" value="C:nucleus"/>
    <property type="evidence" value="ECO:0007669"/>
    <property type="project" value="UniProtKB-SubCell"/>
</dbReference>
<keyword evidence="7" id="KW-1185">Reference proteome</keyword>
<evidence type="ECO:0000256" key="3">
    <source>
        <dbReference type="ARBA" id="ARBA00021347"/>
    </source>
</evidence>
<dbReference type="PANTHER" id="PTHR20648">
    <property type="entry name" value="ELONGIN-C"/>
    <property type="match status" value="1"/>
</dbReference>
<evidence type="ECO:0000313" key="6">
    <source>
        <dbReference type="EMBL" id="OCF36897.1"/>
    </source>
</evidence>
<keyword evidence="4" id="KW-0539">Nucleus</keyword>
<protein>
    <recommendedName>
        <fullName evidence="3">Elongin-C</fullName>
    </recommendedName>
</protein>
<dbReference type="InterPro" id="IPR039948">
    <property type="entry name" value="ELC1"/>
</dbReference>